<protein>
    <submittedName>
        <fullName evidence="1">Uncharacterized protein</fullName>
    </submittedName>
</protein>
<accession>A0ABQ3T6X7</accession>
<keyword evidence="2" id="KW-1185">Reference proteome</keyword>
<comment type="caution">
    <text evidence="1">The sequence shown here is derived from an EMBL/GenBank/DDBJ whole genome shotgun (WGS) entry which is preliminary data.</text>
</comment>
<dbReference type="Proteomes" id="UP000608522">
    <property type="component" value="Unassembled WGS sequence"/>
</dbReference>
<gene>
    <name evidence="1" type="ORF">Sspor_16660</name>
</gene>
<proteinExistence type="predicted"/>
<sequence length="94" mass="9589">MRPVREAHGGLAAVMGSTLRLGIGYPEGGEGGRGGVWFDREVEFVQADLQHVGGGGRGSPLEGFRGTGRGIEVILMGRSAAQPPKAASASVTVS</sequence>
<evidence type="ECO:0000313" key="2">
    <source>
        <dbReference type="Proteomes" id="UP000608522"/>
    </source>
</evidence>
<organism evidence="1 2">
    <name type="scientific">Streptomyces spororaveus</name>
    <dbReference type="NCBI Taxonomy" id="284039"/>
    <lineage>
        <taxon>Bacteria</taxon>
        <taxon>Bacillati</taxon>
        <taxon>Actinomycetota</taxon>
        <taxon>Actinomycetes</taxon>
        <taxon>Kitasatosporales</taxon>
        <taxon>Streptomycetaceae</taxon>
        <taxon>Streptomyces</taxon>
    </lineage>
</organism>
<evidence type="ECO:0000313" key="1">
    <source>
        <dbReference type="EMBL" id="GHI76105.1"/>
    </source>
</evidence>
<dbReference type="EMBL" id="BNED01000005">
    <property type="protein sequence ID" value="GHI76105.1"/>
    <property type="molecule type" value="Genomic_DNA"/>
</dbReference>
<reference evidence="2" key="1">
    <citation type="submission" date="2023-07" db="EMBL/GenBank/DDBJ databases">
        <title>Whole genome shotgun sequence of Streptomyces spororaveus NBRC 15456.</title>
        <authorList>
            <person name="Komaki H."/>
            <person name="Tamura T."/>
        </authorList>
    </citation>
    <scope>NUCLEOTIDE SEQUENCE [LARGE SCALE GENOMIC DNA]</scope>
    <source>
        <strain evidence="2">NBRC 15456</strain>
    </source>
</reference>
<name>A0ABQ3T6X7_9ACTN</name>